<dbReference type="Gene3D" id="1.20.5.170">
    <property type="match status" value="1"/>
</dbReference>
<organism evidence="5 6">
    <name type="scientific">Geranomyces variabilis</name>
    <dbReference type="NCBI Taxonomy" id="109894"/>
    <lineage>
        <taxon>Eukaryota</taxon>
        <taxon>Fungi</taxon>
        <taxon>Fungi incertae sedis</taxon>
        <taxon>Chytridiomycota</taxon>
        <taxon>Chytridiomycota incertae sedis</taxon>
        <taxon>Chytridiomycetes</taxon>
        <taxon>Spizellomycetales</taxon>
        <taxon>Powellomycetaceae</taxon>
        <taxon>Geranomyces</taxon>
    </lineage>
</organism>
<evidence type="ECO:0000256" key="4">
    <source>
        <dbReference type="SAM" id="Coils"/>
    </source>
</evidence>
<keyword evidence="4" id="KW-0175">Coiled coil</keyword>
<evidence type="ECO:0000313" key="5">
    <source>
        <dbReference type="EMBL" id="KAJ3166589.1"/>
    </source>
</evidence>
<dbReference type="GO" id="GO:0032798">
    <property type="term" value="C:Swi5-Sfr1 complex"/>
    <property type="evidence" value="ECO:0007669"/>
    <property type="project" value="TreeGrafter"/>
</dbReference>
<evidence type="ECO:0000256" key="3">
    <source>
        <dbReference type="ARBA" id="ARBA00023204"/>
    </source>
</evidence>
<dbReference type="Proteomes" id="UP001212152">
    <property type="component" value="Unassembled WGS sequence"/>
</dbReference>
<keyword evidence="6" id="KW-1185">Reference proteome</keyword>
<sequence>MLASMQDHLTARLLSILQEARRPLASTEFLAQFQAGDARTQANACLETMLAAGQIAQPYCRVKLTAGAMQDALERNIAGLRAKVAELENEKQALEAELKPGTDVDAENAAHIKRLHDYNEVKDTGQMLLGKLAEFEGTTTRAMYERFDLGLED</sequence>
<evidence type="ECO:0000313" key="6">
    <source>
        <dbReference type="Proteomes" id="UP001212152"/>
    </source>
</evidence>
<dbReference type="PANTHER" id="PTHR28529">
    <property type="entry name" value="DNA REPAIR PROTEIN SWI5 HOMOLOG"/>
    <property type="match status" value="1"/>
</dbReference>
<dbReference type="Pfam" id="PF07061">
    <property type="entry name" value="Swi5"/>
    <property type="match status" value="1"/>
</dbReference>
<feature type="coiled-coil region" evidence="4">
    <location>
        <begin position="70"/>
        <end position="97"/>
    </location>
</feature>
<protein>
    <submittedName>
        <fullName evidence="5">Swi5-like zinc finger protein</fullName>
    </submittedName>
</protein>
<keyword evidence="2" id="KW-0227">DNA damage</keyword>
<accession>A0AAD5TBC7</accession>
<dbReference type="EMBL" id="JADGJQ010000162">
    <property type="protein sequence ID" value="KAJ3166589.1"/>
    <property type="molecule type" value="Genomic_DNA"/>
</dbReference>
<comment type="caution">
    <text evidence="5">The sequence shown here is derived from an EMBL/GenBank/DDBJ whole genome shotgun (WGS) entry which is preliminary data.</text>
</comment>
<name>A0AAD5TBC7_9FUNG</name>
<gene>
    <name evidence="5" type="primary">SWI5</name>
    <name evidence="5" type="ORF">HDU87_002064</name>
</gene>
<proteinExistence type="inferred from homology"/>
<keyword evidence="3" id="KW-0234">DNA repair</keyword>
<dbReference type="GO" id="GO:0000724">
    <property type="term" value="P:double-strand break repair via homologous recombination"/>
    <property type="evidence" value="ECO:0007669"/>
    <property type="project" value="TreeGrafter"/>
</dbReference>
<reference evidence="5" key="1">
    <citation type="submission" date="2020-05" db="EMBL/GenBank/DDBJ databases">
        <title>Phylogenomic resolution of chytrid fungi.</title>
        <authorList>
            <person name="Stajich J.E."/>
            <person name="Amses K."/>
            <person name="Simmons R."/>
            <person name="Seto K."/>
            <person name="Myers J."/>
            <person name="Bonds A."/>
            <person name="Quandt C.A."/>
            <person name="Barry K."/>
            <person name="Liu P."/>
            <person name="Grigoriev I."/>
            <person name="Longcore J.E."/>
            <person name="James T.Y."/>
        </authorList>
    </citation>
    <scope>NUCLEOTIDE SEQUENCE</scope>
    <source>
        <strain evidence="5">JEL0379</strain>
    </source>
</reference>
<evidence type="ECO:0000256" key="1">
    <source>
        <dbReference type="ARBA" id="ARBA00008060"/>
    </source>
</evidence>
<dbReference type="AlphaFoldDB" id="A0AAD5TBC7"/>
<evidence type="ECO:0000256" key="2">
    <source>
        <dbReference type="ARBA" id="ARBA00022763"/>
    </source>
</evidence>
<dbReference type="InterPro" id="IPR010760">
    <property type="entry name" value="DNA-repair_Swi5"/>
</dbReference>
<dbReference type="GO" id="GO:0034974">
    <property type="term" value="C:Swi5-Swi2 complex"/>
    <property type="evidence" value="ECO:0007669"/>
    <property type="project" value="TreeGrafter"/>
</dbReference>
<dbReference type="PANTHER" id="PTHR28529:SF2">
    <property type="entry name" value="DNA REPAIR PROTEIN SWI5 HOMOLOG"/>
    <property type="match status" value="1"/>
</dbReference>
<comment type="similarity">
    <text evidence="1">Belongs to the SWI5/SAE3 family.</text>
</comment>